<dbReference type="PANTHER" id="PTHR34987:SF2">
    <property type="entry name" value="B, PUTATIVE (AFU_ORTHOLOGUE AFUA_7G05040)-RELATED"/>
    <property type="match status" value="1"/>
</dbReference>
<dbReference type="InterPro" id="IPR012341">
    <property type="entry name" value="6hp_glycosidase-like_sf"/>
</dbReference>
<dbReference type="InterPro" id="IPR008979">
    <property type="entry name" value="Galactose-bd-like_sf"/>
</dbReference>
<dbReference type="RefSeq" id="XP_070886323.1">
    <property type="nucleotide sequence ID" value="XM_071031181.1"/>
</dbReference>
<name>A0ABR4LT90_9EURO</name>
<dbReference type="Gene3D" id="1.50.10.10">
    <property type="match status" value="1"/>
</dbReference>
<dbReference type="EMBL" id="JBFXLQ010000019">
    <property type="protein sequence ID" value="KAL2867344.1"/>
    <property type="molecule type" value="Genomic_DNA"/>
</dbReference>
<dbReference type="Proteomes" id="UP001610432">
    <property type="component" value="Unassembled WGS sequence"/>
</dbReference>
<gene>
    <name evidence="2" type="ORF">BJX67DRAFT_371996</name>
</gene>
<reference evidence="2 3" key="1">
    <citation type="submission" date="2024-07" db="EMBL/GenBank/DDBJ databases">
        <title>Section-level genome sequencing and comparative genomics of Aspergillus sections Usti and Cavernicolus.</title>
        <authorList>
            <consortium name="Lawrence Berkeley National Laboratory"/>
            <person name="Nybo J.L."/>
            <person name="Vesth T.C."/>
            <person name="Theobald S."/>
            <person name="Frisvad J.C."/>
            <person name="Larsen T.O."/>
            <person name="Kjaerboelling I."/>
            <person name="Rothschild-Mancinelli K."/>
            <person name="Lyhne E.K."/>
            <person name="Kogle M.E."/>
            <person name="Barry K."/>
            <person name="Clum A."/>
            <person name="Na H."/>
            <person name="Ledsgaard L."/>
            <person name="Lin J."/>
            <person name="Lipzen A."/>
            <person name="Kuo A."/>
            <person name="Riley R."/>
            <person name="Mondo S."/>
            <person name="Labutti K."/>
            <person name="Haridas S."/>
            <person name="Pangalinan J."/>
            <person name="Salamov A.A."/>
            <person name="Simmons B.A."/>
            <person name="Magnuson J.K."/>
            <person name="Chen J."/>
            <person name="Drula E."/>
            <person name="Henrissat B."/>
            <person name="Wiebenga A."/>
            <person name="Lubbers R.J."/>
            <person name="Gomes A.C."/>
            <person name="Macurrencykelacurrency M.R."/>
            <person name="Stajich J."/>
            <person name="Grigoriev I.V."/>
            <person name="Mortensen U.H."/>
            <person name="De Vries R.P."/>
            <person name="Baker S.E."/>
            <person name="Andersen M.R."/>
        </authorList>
    </citation>
    <scope>NUCLEOTIDE SEQUENCE [LARGE SCALE GENOMIC DNA]</scope>
    <source>
        <strain evidence="2 3">CBS 449.75</strain>
    </source>
</reference>
<evidence type="ECO:0000313" key="3">
    <source>
        <dbReference type="Proteomes" id="UP001610432"/>
    </source>
</evidence>
<dbReference type="PANTHER" id="PTHR34987">
    <property type="entry name" value="C, PUTATIVE (AFU_ORTHOLOGUE AFUA_3G02880)-RELATED"/>
    <property type="match status" value="1"/>
</dbReference>
<dbReference type="SUPFAM" id="SSF48208">
    <property type="entry name" value="Six-hairpin glycosidases"/>
    <property type="match status" value="1"/>
</dbReference>
<dbReference type="Pfam" id="PF17389">
    <property type="entry name" value="Bac_rhamnosid6H"/>
    <property type="match status" value="1"/>
</dbReference>
<dbReference type="InterPro" id="IPR035396">
    <property type="entry name" value="Bac_rhamnosid6H"/>
</dbReference>
<comment type="caution">
    <text evidence="2">The sequence shown here is derived from an EMBL/GenBank/DDBJ whole genome shotgun (WGS) entry which is preliminary data.</text>
</comment>
<protein>
    <submittedName>
        <fullName evidence="2">Six-hairpin glycosidase-like protein</fullName>
    </submittedName>
</protein>
<dbReference type="Gene3D" id="2.60.420.10">
    <property type="entry name" value="Maltose phosphorylase, domain 3"/>
    <property type="match status" value="1"/>
</dbReference>
<dbReference type="InterPro" id="IPR008928">
    <property type="entry name" value="6-hairpin_glycosidase_sf"/>
</dbReference>
<sequence length="813" mass="90012">MNLSPSEQKIVHTLQSNWIWPPTWTDSPPPDTNTAGRIVRFTRPFSLPSPPKEAILHISADTRYKIRVNGVRVAVGPARGSPTPALWYFDTLDVAGYLRQGENEIRVDVLRYFAGVRGAMPFSRTALPGFTLVGSVYTETGDATKVDLDTGKGGWLAQVDEGVAFPMGRVDDVFLHINECVSPTALAAPATPVAYGIKTLNGELAPWRLRPRPIPMYEESHVAVDTVRSCHSTISPADWTAWLAQTTQALILPAGSSHAVVLQADVHSTAFIRWTFSAAAASSSLRMKITYSEGFEAEPRAYPFFRTKGDRLDAMNGHLIGPFDDVELDIPAGEAVTYEPFWFRTFRLLRLEVAVGAAPVTLTSFEATQVNYPLAVKATWENASDPESAAIWAVSIRTLRNCMFDAYSDCPFYEQLQYSGDSRSVALFHYLLSGDDRLMRQAITAFAASTTAEGLTQSRFPSHVPQIIPAFSLYWVLQVCDHHLFFGDAGFARSFIPRIDGVLEFFDAHVDNLGLVSGLPEEVWQYVDWVATWGATDSHADKGVPTAGRKSNRHTFFSLLYAYVLQQAAQLVRDVGRPGNAGEYESRAAALQRAVRAHCYEGRFFTDSTVDAAVGDENGSGSAYSQHCQVFAVISGTAEPGDRARLIRESLSSRTFSKCSYMMRFYLLRAASIAGDTVYESLWREAWVPYRKMLAQNLTTWEEDDVRQRSDCHAWGSVPIYEFCVELAGVRPVAAGAKRILFMPRLRLSDGIKARVALGRDNVAAVEWRTEPGGEKRVELRLERAVEVVSRLPGGEEVEHGVVCHLLLVWGQA</sequence>
<keyword evidence="3" id="KW-1185">Reference proteome</keyword>
<accession>A0ABR4LT90</accession>
<dbReference type="SUPFAM" id="SSF49785">
    <property type="entry name" value="Galactose-binding domain-like"/>
    <property type="match status" value="1"/>
</dbReference>
<dbReference type="Gene3D" id="2.60.120.260">
    <property type="entry name" value="Galactose-binding domain-like"/>
    <property type="match status" value="1"/>
</dbReference>
<dbReference type="GeneID" id="98146253"/>
<proteinExistence type="predicted"/>
<feature type="domain" description="Alpha-L-rhamnosidase six-hairpin glycosidase" evidence="1">
    <location>
        <begin position="382"/>
        <end position="715"/>
    </location>
</feature>
<evidence type="ECO:0000313" key="2">
    <source>
        <dbReference type="EMBL" id="KAL2867344.1"/>
    </source>
</evidence>
<evidence type="ECO:0000259" key="1">
    <source>
        <dbReference type="Pfam" id="PF17389"/>
    </source>
</evidence>
<organism evidence="2 3">
    <name type="scientific">Aspergillus lucknowensis</name>
    <dbReference type="NCBI Taxonomy" id="176173"/>
    <lineage>
        <taxon>Eukaryota</taxon>
        <taxon>Fungi</taxon>
        <taxon>Dikarya</taxon>
        <taxon>Ascomycota</taxon>
        <taxon>Pezizomycotina</taxon>
        <taxon>Eurotiomycetes</taxon>
        <taxon>Eurotiomycetidae</taxon>
        <taxon>Eurotiales</taxon>
        <taxon>Aspergillaceae</taxon>
        <taxon>Aspergillus</taxon>
        <taxon>Aspergillus subgen. Nidulantes</taxon>
    </lineage>
</organism>